<dbReference type="EMBL" id="MU003824">
    <property type="protein sequence ID" value="KAF2718484.1"/>
    <property type="molecule type" value="Genomic_DNA"/>
</dbReference>
<gene>
    <name evidence="1" type="ORF">K431DRAFT_135680</name>
</gene>
<evidence type="ECO:0000313" key="2">
    <source>
        <dbReference type="Proteomes" id="UP000799441"/>
    </source>
</evidence>
<evidence type="ECO:0000313" key="1">
    <source>
        <dbReference type="EMBL" id="KAF2718484.1"/>
    </source>
</evidence>
<sequence length="121" mass="13686">MSPRPVVRRPRVQCPHLRGSRGTAVCSVAAASGCCWAETADWPILVRREVSTHIRIHITHTHTYVHTERERERERDTHTHTHARTHLLTQTPHASTRILFQIPSPLACPVAGSLGLQVVRR</sequence>
<comment type="caution">
    <text evidence="1">The sequence shown here is derived from an EMBL/GenBank/DDBJ whole genome shotgun (WGS) entry which is preliminary data.</text>
</comment>
<name>A0A9P4ULG1_9PEZI</name>
<protein>
    <submittedName>
        <fullName evidence="1">Uncharacterized protein</fullName>
    </submittedName>
</protein>
<dbReference type="PROSITE" id="PS51257">
    <property type="entry name" value="PROKAR_LIPOPROTEIN"/>
    <property type="match status" value="1"/>
</dbReference>
<dbReference type="AlphaFoldDB" id="A0A9P4ULG1"/>
<dbReference type="Proteomes" id="UP000799441">
    <property type="component" value="Unassembled WGS sequence"/>
</dbReference>
<proteinExistence type="predicted"/>
<organism evidence="1 2">
    <name type="scientific">Polychaeton citri CBS 116435</name>
    <dbReference type="NCBI Taxonomy" id="1314669"/>
    <lineage>
        <taxon>Eukaryota</taxon>
        <taxon>Fungi</taxon>
        <taxon>Dikarya</taxon>
        <taxon>Ascomycota</taxon>
        <taxon>Pezizomycotina</taxon>
        <taxon>Dothideomycetes</taxon>
        <taxon>Dothideomycetidae</taxon>
        <taxon>Capnodiales</taxon>
        <taxon>Capnodiaceae</taxon>
        <taxon>Polychaeton</taxon>
    </lineage>
</organism>
<keyword evidence="2" id="KW-1185">Reference proteome</keyword>
<accession>A0A9P4ULG1</accession>
<reference evidence="1" key="1">
    <citation type="journal article" date="2020" name="Stud. Mycol.">
        <title>101 Dothideomycetes genomes: a test case for predicting lifestyles and emergence of pathogens.</title>
        <authorList>
            <person name="Haridas S."/>
            <person name="Albert R."/>
            <person name="Binder M."/>
            <person name="Bloem J."/>
            <person name="Labutti K."/>
            <person name="Salamov A."/>
            <person name="Andreopoulos B."/>
            <person name="Baker S."/>
            <person name="Barry K."/>
            <person name="Bills G."/>
            <person name="Bluhm B."/>
            <person name="Cannon C."/>
            <person name="Castanera R."/>
            <person name="Culley D."/>
            <person name="Daum C."/>
            <person name="Ezra D."/>
            <person name="Gonzalez J."/>
            <person name="Henrissat B."/>
            <person name="Kuo A."/>
            <person name="Liang C."/>
            <person name="Lipzen A."/>
            <person name="Lutzoni F."/>
            <person name="Magnuson J."/>
            <person name="Mondo S."/>
            <person name="Nolan M."/>
            <person name="Ohm R."/>
            <person name="Pangilinan J."/>
            <person name="Park H.-J."/>
            <person name="Ramirez L."/>
            <person name="Alfaro M."/>
            <person name="Sun H."/>
            <person name="Tritt A."/>
            <person name="Yoshinaga Y."/>
            <person name="Zwiers L.-H."/>
            <person name="Turgeon B."/>
            <person name="Goodwin S."/>
            <person name="Spatafora J."/>
            <person name="Crous P."/>
            <person name="Grigoriev I."/>
        </authorList>
    </citation>
    <scope>NUCLEOTIDE SEQUENCE</scope>
    <source>
        <strain evidence="1">CBS 116435</strain>
    </source>
</reference>